<dbReference type="PANTHER" id="PTHR47099">
    <property type="entry name" value="METHYLCOBAMIDE:COM METHYLTRANSFERASE MTBA"/>
    <property type="match status" value="1"/>
</dbReference>
<dbReference type="Proteomes" id="UP000229740">
    <property type="component" value="Unassembled WGS sequence"/>
</dbReference>
<dbReference type="EMBL" id="PDPS01000034">
    <property type="protein sequence ID" value="PID56457.1"/>
    <property type="molecule type" value="Genomic_DNA"/>
</dbReference>
<dbReference type="GO" id="GO:0006779">
    <property type="term" value="P:porphyrin-containing compound biosynthetic process"/>
    <property type="evidence" value="ECO:0007669"/>
    <property type="project" value="InterPro"/>
</dbReference>
<organism evidence="2 3">
    <name type="scientific">candidate division KSB3 bacterium</name>
    <dbReference type="NCBI Taxonomy" id="2044937"/>
    <lineage>
        <taxon>Bacteria</taxon>
        <taxon>candidate division KSB3</taxon>
    </lineage>
</organism>
<comment type="caution">
    <text evidence="2">The sequence shown here is derived from an EMBL/GenBank/DDBJ whole genome shotgun (WGS) entry which is preliminary data.</text>
</comment>
<dbReference type="InterPro" id="IPR038071">
    <property type="entry name" value="UROD/MetE-like_sf"/>
</dbReference>
<protein>
    <recommendedName>
        <fullName evidence="1">Uroporphyrinogen decarboxylase (URO-D) domain-containing protein</fullName>
    </recommendedName>
</protein>
<dbReference type="PANTHER" id="PTHR47099:SF1">
    <property type="entry name" value="METHYLCOBAMIDE:COM METHYLTRANSFERASE MTBA"/>
    <property type="match status" value="1"/>
</dbReference>
<dbReference type="Gene3D" id="3.20.20.210">
    <property type="match status" value="1"/>
</dbReference>
<dbReference type="GO" id="GO:0004853">
    <property type="term" value="F:uroporphyrinogen decarboxylase activity"/>
    <property type="evidence" value="ECO:0007669"/>
    <property type="project" value="InterPro"/>
</dbReference>
<reference evidence="2 3" key="1">
    <citation type="submission" date="2017-10" db="EMBL/GenBank/DDBJ databases">
        <title>Novel microbial diversity and functional potential in the marine mammal oral microbiome.</title>
        <authorList>
            <person name="Dudek N.K."/>
            <person name="Sun C.L."/>
            <person name="Burstein D."/>
            <person name="Kantor R.S."/>
            <person name="Aliaga Goltsman D.S."/>
            <person name="Bik E.M."/>
            <person name="Thomas B.C."/>
            <person name="Banfield J.F."/>
            <person name="Relman D.A."/>
        </authorList>
    </citation>
    <scope>NUCLEOTIDE SEQUENCE [LARGE SCALE GENOMIC DNA]</scope>
    <source>
        <strain evidence="2">DOLZORAL124_49_17</strain>
    </source>
</reference>
<name>A0A2G6E3B7_9BACT</name>
<feature type="domain" description="Uroporphyrinogen decarboxylase (URO-D)" evidence="1">
    <location>
        <begin position="64"/>
        <end position="192"/>
    </location>
</feature>
<accession>A0A2G6E3B7</accession>
<gene>
    <name evidence="2" type="ORF">CSB45_11440</name>
</gene>
<sequence length="349" mass="39665">MTLSLEDKKEAIQKTWNLEHSPELPFLIEIGQPHFATKDFYDDDDAEIQWNEQYHRSRAAICDYGMPNIKPNVGIGVMAAAFNCEYQINREADPWTVPQIRETNVADVYTLEKPDPATNPIYLKAFARLDYLQQHSSLPLRLLNIPSPLVTASLIWEYTSFIEATILRPKEVHALLDIVTEATIEFVQVQLERIENLHTMGHEMWYIPRDVGLRISDDTASLLSPKTYREFGLRYNAKLAAAFGGIVVHSCGELKHVLPVMMETPGLRGLDITIPQNSRWDVIQEAAAGKTALNLRHFFWDHEDTGTDLLEYTRSLIDYFGRKGIFIQTSTPTLAEAVALGEQLHRLSG</sequence>
<dbReference type="InterPro" id="IPR052024">
    <property type="entry name" value="Methanogen_methyltrans"/>
</dbReference>
<dbReference type="SUPFAM" id="SSF51726">
    <property type="entry name" value="UROD/MetE-like"/>
    <property type="match status" value="1"/>
</dbReference>
<dbReference type="InterPro" id="IPR000257">
    <property type="entry name" value="Uroporphyrinogen_deCOase"/>
</dbReference>
<evidence type="ECO:0000259" key="1">
    <source>
        <dbReference type="Pfam" id="PF01208"/>
    </source>
</evidence>
<proteinExistence type="predicted"/>
<evidence type="ECO:0000313" key="2">
    <source>
        <dbReference type="EMBL" id="PID56457.1"/>
    </source>
</evidence>
<evidence type="ECO:0000313" key="3">
    <source>
        <dbReference type="Proteomes" id="UP000229740"/>
    </source>
</evidence>
<dbReference type="Pfam" id="PF01208">
    <property type="entry name" value="URO-D"/>
    <property type="match status" value="1"/>
</dbReference>
<dbReference type="AlphaFoldDB" id="A0A2G6E3B7"/>